<dbReference type="CDD" id="cd07302">
    <property type="entry name" value="CHD"/>
    <property type="match status" value="1"/>
</dbReference>
<feature type="transmembrane region" description="Helical" evidence="1">
    <location>
        <begin position="84"/>
        <end position="105"/>
    </location>
</feature>
<dbReference type="InterPro" id="IPR050697">
    <property type="entry name" value="Adenylyl/Guanylyl_Cyclase_3/4"/>
</dbReference>
<accession>A0ABS8KTC0</accession>
<keyword evidence="1" id="KW-0472">Membrane</keyword>
<dbReference type="Gene3D" id="3.30.70.1230">
    <property type="entry name" value="Nucleotide cyclase"/>
    <property type="match status" value="1"/>
</dbReference>
<dbReference type="SMART" id="SM00044">
    <property type="entry name" value="CYCc"/>
    <property type="match status" value="1"/>
</dbReference>
<dbReference type="PANTHER" id="PTHR43081:SF1">
    <property type="entry name" value="ADENYLATE CYCLASE, TERMINAL-DIFFERENTIATION SPECIFIC"/>
    <property type="match status" value="1"/>
</dbReference>
<name>A0ABS8KTC0_9HYPH</name>
<gene>
    <name evidence="3" type="ORF">LJ725_10095</name>
</gene>
<keyword evidence="1" id="KW-0812">Transmembrane</keyword>
<organism evidence="3 4">
    <name type="scientific">Reyranella aquatilis</name>
    <dbReference type="NCBI Taxonomy" id="2035356"/>
    <lineage>
        <taxon>Bacteria</taxon>
        <taxon>Pseudomonadati</taxon>
        <taxon>Pseudomonadota</taxon>
        <taxon>Alphaproteobacteria</taxon>
        <taxon>Hyphomicrobiales</taxon>
        <taxon>Reyranellaceae</taxon>
        <taxon>Reyranella</taxon>
    </lineage>
</organism>
<feature type="domain" description="Guanylate cyclase" evidence="2">
    <location>
        <begin position="150"/>
        <end position="282"/>
    </location>
</feature>
<evidence type="ECO:0000259" key="2">
    <source>
        <dbReference type="PROSITE" id="PS50125"/>
    </source>
</evidence>
<dbReference type="Proteomes" id="UP001198862">
    <property type="component" value="Unassembled WGS sequence"/>
</dbReference>
<dbReference type="InterPro" id="IPR001054">
    <property type="entry name" value="A/G_cyclase"/>
</dbReference>
<evidence type="ECO:0000256" key="1">
    <source>
        <dbReference type="SAM" id="Phobius"/>
    </source>
</evidence>
<keyword evidence="1" id="KW-1133">Transmembrane helix</keyword>
<dbReference type="PANTHER" id="PTHR43081">
    <property type="entry name" value="ADENYLATE CYCLASE, TERMINAL-DIFFERENTIATION SPECIFIC-RELATED"/>
    <property type="match status" value="1"/>
</dbReference>
<proteinExistence type="predicted"/>
<keyword evidence="4" id="KW-1185">Reference proteome</keyword>
<evidence type="ECO:0000313" key="3">
    <source>
        <dbReference type="EMBL" id="MCC8429321.1"/>
    </source>
</evidence>
<sequence>MATKRRPPATAFKGAILLGAFVVSAAVGYADIVTGDLRLTALYLVVIFGASWLAGRWTGVLAALMAFGWMIGANPPPAFISPRFSYYAVEGIGTAAVFLACALLADRLRHSLDRERLQNLNLSRYLPSELVDRLAREGLRATRGRRTNAAILFMDMRDFTASVQTMEPDALFGFLQEYRMLISRTVEAEGGLIDKFIGDGVLAVFGAVQSSPEDALAAIRCGLALIAAIDAWNVARTRHGEPPVRVGVGIHYGEIVIGAIGDEQRLEYSVVGHAVNVCSRIERLTKKYGSPLLVSEEALAEAARSGLAPDSWHRIVDEDVHGISGELRLAAPATGVAEAMYSQR</sequence>
<dbReference type="EMBL" id="JAJISD010000003">
    <property type="protein sequence ID" value="MCC8429321.1"/>
    <property type="molecule type" value="Genomic_DNA"/>
</dbReference>
<dbReference type="InterPro" id="IPR029787">
    <property type="entry name" value="Nucleotide_cyclase"/>
</dbReference>
<dbReference type="Pfam" id="PF00211">
    <property type="entry name" value="Guanylate_cyc"/>
    <property type="match status" value="1"/>
</dbReference>
<evidence type="ECO:0000313" key="4">
    <source>
        <dbReference type="Proteomes" id="UP001198862"/>
    </source>
</evidence>
<comment type="caution">
    <text evidence="3">The sequence shown here is derived from an EMBL/GenBank/DDBJ whole genome shotgun (WGS) entry which is preliminary data.</text>
</comment>
<reference evidence="3 4" key="1">
    <citation type="submission" date="2021-11" db="EMBL/GenBank/DDBJ databases">
        <authorList>
            <person name="Lee D.-H."/>
            <person name="Kim S.-B."/>
        </authorList>
    </citation>
    <scope>NUCLEOTIDE SEQUENCE [LARGE SCALE GENOMIC DNA]</scope>
    <source>
        <strain evidence="3 4">KCTC 52223</strain>
    </source>
</reference>
<protein>
    <recommendedName>
        <fullName evidence="2">Guanylate cyclase domain-containing protein</fullName>
    </recommendedName>
</protein>
<dbReference type="SUPFAM" id="SSF55073">
    <property type="entry name" value="Nucleotide cyclase"/>
    <property type="match status" value="1"/>
</dbReference>
<feature type="transmembrane region" description="Helical" evidence="1">
    <location>
        <begin position="40"/>
        <end position="72"/>
    </location>
</feature>
<dbReference type="PROSITE" id="PS50125">
    <property type="entry name" value="GUANYLATE_CYCLASE_2"/>
    <property type="match status" value="1"/>
</dbReference>